<dbReference type="EC" id="3.4.21.53" evidence="2"/>
<feature type="active site" evidence="2">
    <location>
        <position position="424"/>
    </location>
</feature>
<dbReference type="InterPro" id="IPR027065">
    <property type="entry name" value="Lon_Prtase"/>
</dbReference>
<feature type="domain" description="Lon proteolytic" evidence="3">
    <location>
        <begin position="332"/>
        <end position="529"/>
    </location>
</feature>
<dbReference type="GO" id="GO:0005524">
    <property type="term" value="F:ATP binding"/>
    <property type="evidence" value="ECO:0007669"/>
    <property type="project" value="InterPro"/>
</dbReference>
<dbReference type="AlphaFoldDB" id="D2YH70"/>
<evidence type="ECO:0000256" key="2">
    <source>
        <dbReference type="PROSITE-ProRule" id="PRU01122"/>
    </source>
</evidence>
<dbReference type="SUPFAM" id="SSF54211">
    <property type="entry name" value="Ribosomal protein S5 domain 2-like"/>
    <property type="match status" value="1"/>
</dbReference>
<sequence length="570" mass="63174">MLFAAGLFLYNLALFNQFDISMTQSIWRSVTPQFEQFNKVFENYPNLALNSLIDLQPRLTSAFEQFVHLKGFSRILLINAPDNSIYRALFKETLLDEGLGVPVLSTETLDISEVLGQIKVEQGAVTQKTAGYLEQANGGYLIVSANLLLTNPRYWPTLKAAVLGEMVSPINCDPKSPVPNGLGTSYDVKLIVVGDRTQLGDLDFLDVDIHSGLCLFSELELDLKIDEESIEDYLGYLLWLCEQYDLPALTIPAIKSLMTAGARYTEDQHYAPLCLMWLRALLEEARFESQNQLLDEEHIEMALDKRYLRESYLPERALDDILDGQVIIETQGEQVGQVNGLTVIEVAGHPLAYGEPARISCVIHFGDGDIADVERKVELGGNLHAKGMMIMQAFVSSALNLDGPLPFSASVVFEQSYSEVDGDSASLAELCSLVSALSEYPIDQQIAVTGAVDQFGRVQAVGGLNEKIEGFYRVCCHQGLTGEQGVILPSSNLKHLSLHKSVVESIKNGEFNIWPVSTVDEAIPLLMGKPFRGEDEDSVIAKIAERIDNFEKLVQPLGIVERIKNWLGWH</sequence>
<dbReference type="GO" id="GO:0030163">
    <property type="term" value="P:protein catabolic process"/>
    <property type="evidence" value="ECO:0007669"/>
    <property type="project" value="InterPro"/>
</dbReference>
<dbReference type="EMBL" id="ACYU01000147">
    <property type="protein sequence ID" value="EEW05889.1"/>
    <property type="molecule type" value="Genomic_DNA"/>
</dbReference>
<dbReference type="InterPro" id="IPR041699">
    <property type="entry name" value="AAA_32"/>
</dbReference>
<dbReference type="InterPro" id="IPR008269">
    <property type="entry name" value="Lon_proteolytic"/>
</dbReference>
<dbReference type="Pfam" id="PF13654">
    <property type="entry name" value="AAA_32"/>
    <property type="match status" value="1"/>
</dbReference>
<dbReference type="InterPro" id="IPR014721">
    <property type="entry name" value="Ribsml_uS5_D2-typ_fold_subgr"/>
</dbReference>
<accession>D2YH70</accession>
<name>D2YH70_VIBMI</name>
<evidence type="ECO:0000259" key="3">
    <source>
        <dbReference type="PROSITE" id="PS51786"/>
    </source>
</evidence>
<reference evidence="4 5" key="1">
    <citation type="journal article" date="2009" name="BMC Evol. Biol.">
        <title>Genomic taxonomy of Vibrios.</title>
        <authorList>
            <person name="Thompson C.C."/>
            <person name="Vicente A.C."/>
            <person name="Souza R.C."/>
            <person name="Vasconcelos A.T."/>
            <person name="Vesth T."/>
            <person name="Alves N.Jr."/>
            <person name="Ussery D.W."/>
            <person name="Iida T."/>
            <person name="Thompson F.L."/>
        </authorList>
    </citation>
    <scope>NUCLEOTIDE SEQUENCE [LARGE SCALE GENOMIC DNA]</scope>
    <source>
        <strain evidence="4 5">VM603</strain>
    </source>
</reference>
<comment type="caution">
    <text evidence="4">The sequence shown here is derived from an EMBL/GenBank/DDBJ whole genome shotgun (WGS) entry which is preliminary data.</text>
</comment>
<keyword evidence="1 2" id="KW-0645">Protease</keyword>
<evidence type="ECO:0000256" key="1">
    <source>
        <dbReference type="ARBA" id="ARBA00022670"/>
    </source>
</evidence>
<dbReference type="Gene3D" id="3.40.50.300">
    <property type="entry name" value="P-loop containing nucleotide triphosphate hydrolases"/>
    <property type="match status" value="1"/>
</dbReference>
<dbReference type="InterPro" id="IPR020568">
    <property type="entry name" value="Ribosomal_Su5_D2-typ_SF"/>
</dbReference>
<dbReference type="GO" id="GO:0004252">
    <property type="term" value="F:serine-type endopeptidase activity"/>
    <property type="evidence" value="ECO:0007669"/>
    <property type="project" value="UniProtKB-UniRule"/>
</dbReference>
<dbReference type="PRINTS" id="PR00830">
    <property type="entry name" value="ENDOLAPTASE"/>
</dbReference>
<proteinExistence type="inferred from homology"/>
<dbReference type="Proteomes" id="UP000004827">
    <property type="component" value="Unassembled WGS sequence"/>
</dbReference>
<dbReference type="Gene3D" id="3.30.230.10">
    <property type="match status" value="1"/>
</dbReference>
<evidence type="ECO:0000313" key="4">
    <source>
        <dbReference type="EMBL" id="EEW05889.1"/>
    </source>
</evidence>
<dbReference type="Pfam" id="PF05362">
    <property type="entry name" value="Lon_C"/>
    <property type="match status" value="1"/>
</dbReference>
<dbReference type="PANTHER" id="PTHR10046">
    <property type="entry name" value="ATP DEPENDENT LON PROTEASE FAMILY MEMBER"/>
    <property type="match status" value="1"/>
</dbReference>
<organism evidence="4 5">
    <name type="scientific">Vibrio mimicus VM603</name>
    <dbReference type="NCBI Taxonomy" id="671074"/>
    <lineage>
        <taxon>Bacteria</taxon>
        <taxon>Pseudomonadati</taxon>
        <taxon>Pseudomonadota</taxon>
        <taxon>Gammaproteobacteria</taxon>
        <taxon>Vibrionales</taxon>
        <taxon>Vibrionaceae</taxon>
        <taxon>Vibrio</taxon>
    </lineage>
</organism>
<dbReference type="GO" id="GO:0004176">
    <property type="term" value="F:ATP-dependent peptidase activity"/>
    <property type="evidence" value="ECO:0007669"/>
    <property type="project" value="UniProtKB-UniRule"/>
</dbReference>
<dbReference type="InterPro" id="IPR027417">
    <property type="entry name" value="P-loop_NTPase"/>
</dbReference>
<keyword evidence="2" id="KW-0378">Hydrolase</keyword>
<dbReference type="MEROPS" id="S16.A10"/>
<feature type="active site" evidence="2">
    <location>
        <position position="467"/>
    </location>
</feature>
<dbReference type="PROSITE" id="PS51786">
    <property type="entry name" value="LON_PROTEOLYTIC"/>
    <property type="match status" value="1"/>
</dbReference>
<comment type="catalytic activity">
    <reaction evidence="2">
        <text>Hydrolysis of proteins in presence of ATP.</text>
        <dbReference type="EC" id="3.4.21.53"/>
    </reaction>
</comment>
<dbReference type="GO" id="GO:0006508">
    <property type="term" value="P:proteolysis"/>
    <property type="evidence" value="ECO:0007669"/>
    <property type="project" value="UniProtKB-KW"/>
</dbReference>
<keyword evidence="2" id="KW-0720">Serine protease</keyword>
<evidence type="ECO:0000313" key="5">
    <source>
        <dbReference type="Proteomes" id="UP000004827"/>
    </source>
</evidence>
<protein>
    <recommendedName>
        <fullName evidence="2">endopeptidase La</fullName>
        <ecNumber evidence="2">3.4.21.53</ecNumber>
    </recommendedName>
</protein>
<comment type="similarity">
    <text evidence="2">Belongs to the peptidase S16 family.</text>
</comment>
<gene>
    <name evidence="4" type="ORF">VMB_28670</name>
</gene>